<dbReference type="AlphaFoldDB" id="A0A6V7PYX3"/>
<evidence type="ECO:0000256" key="6">
    <source>
        <dbReference type="ARBA" id="ARBA00022989"/>
    </source>
</evidence>
<evidence type="ECO:0000256" key="8">
    <source>
        <dbReference type="ARBA" id="ARBA00023004"/>
    </source>
</evidence>
<dbReference type="PANTHER" id="PTHR24286">
    <property type="entry name" value="CYTOCHROME P450 26"/>
    <property type="match status" value="1"/>
</dbReference>
<dbReference type="InterPro" id="IPR002401">
    <property type="entry name" value="Cyt_P450_E_grp-I"/>
</dbReference>
<feature type="binding site" description="axial binding residue" evidence="10">
    <location>
        <position position="143"/>
    </location>
    <ligand>
        <name>heme</name>
        <dbReference type="ChEBI" id="CHEBI:30413"/>
    </ligand>
    <ligandPart>
        <name>Fe</name>
        <dbReference type="ChEBI" id="CHEBI:18248"/>
    </ligandPart>
</feature>
<evidence type="ECO:0000256" key="11">
    <source>
        <dbReference type="RuleBase" id="RU000461"/>
    </source>
</evidence>
<dbReference type="GO" id="GO:0005506">
    <property type="term" value="F:iron ion binding"/>
    <property type="evidence" value="ECO:0007669"/>
    <property type="project" value="InterPro"/>
</dbReference>
<comment type="cofactor">
    <cofactor evidence="10">
        <name>heme</name>
        <dbReference type="ChEBI" id="CHEBI:30413"/>
    </cofactor>
</comment>
<keyword evidence="9" id="KW-0472">Membrane</keyword>
<evidence type="ECO:0000256" key="3">
    <source>
        <dbReference type="ARBA" id="ARBA00022692"/>
    </source>
</evidence>
<evidence type="ECO:0000256" key="10">
    <source>
        <dbReference type="PIRSR" id="PIRSR602401-1"/>
    </source>
</evidence>
<keyword evidence="8 10" id="KW-0408">Iron</keyword>
<accession>A0A6V7PYX3</accession>
<evidence type="ECO:0000256" key="5">
    <source>
        <dbReference type="ARBA" id="ARBA00022955"/>
    </source>
</evidence>
<keyword evidence="6" id="KW-1133">Transmembrane helix</keyword>
<dbReference type="GO" id="GO:0016125">
    <property type="term" value="P:sterol metabolic process"/>
    <property type="evidence" value="ECO:0007669"/>
    <property type="project" value="TreeGrafter"/>
</dbReference>
<reference evidence="13" key="1">
    <citation type="submission" date="2020-07" db="EMBL/GenBank/DDBJ databases">
        <authorList>
            <person name="Lin J."/>
        </authorList>
    </citation>
    <scope>NUCLEOTIDE SEQUENCE</scope>
</reference>
<feature type="compositionally biased region" description="Basic and acidic residues" evidence="12">
    <location>
        <begin position="203"/>
        <end position="212"/>
    </location>
</feature>
<dbReference type="PRINTS" id="PR00385">
    <property type="entry name" value="P450"/>
</dbReference>
<comment type="similarity">
    <text evidence="2 11">Belongs to the cytochrome P450 family.</text>
</comment>
<sequence>MVEQKMEEKSINERKGVDEEDDFVDWMSKNTSYSTEEMIDSTQGLIFAGHHTTARTLSLAFYFLARCPKAIEQMRVKLCKYRIDKLIDYVIPQGTGVIVHLAAAHLDESVFEDPYEFNPWRWETLSDTKKASFMPFGGGMRLCPGQHPELQAPEETAWAAAAWAAAEGGDPKRGNEGDRVVLQKEQGVEGVAVLSATMGLGLGDDRGRRERGNDEEDEEDNLRN</sequence>
<dbReference type="PRINTS" id="PR00463">
    <property type="entry name" value="EP450I"/>
</dbReference>
<dbReference type="InterPro" id="IPR036396">
    <property type="entry name" value="Cyt_P450_sf"/>
</dbReference>
<keyword evidence="4 10" id="KW-0479">Metal-binding</keyword>
<feature type="region of interest" description="Disordered" evidence="12">
    <location>
        <begin position="195"/>
        <end position="224"/>
    </location>
</feature>
<dbReference type="PROSITE" id="PS00086">
    <property type="entry name" value="CYTOCHROME_P450"/>
    <property type="match status" value="1"/>
</dbReference>
<keyword evidence="10 11" id="KW-0349">Heme</keyword>
<feature type="compositionally biased region" description="Acidic residues" evidence="12">
    <location>
        <begin position="213"/>
        <end position="224"/>
    </location>
</feature>
<dbReference type="GO" id="GO:0016705">
    <property type="term" value="F:oxidoreductase activity, acting on paired donors, with incorporation or reduction of molecular oxygen"/>
    <property type="evidence" value="ECO:0007669"/>
    <property type="project" value="InterPro"/>
</dbReference>
<proteinExistence type="inferred from homology"/>
<evidence type="ECO:0000256" key="12">
    <source>
        <dbReference type="SAM" id="MobiDB-lite"/>
    </source>
</evidence>
<evidence type="ECO:0000256" key="2">
    <source>
        <dbReference type="ARBA" id="ARBA00010617"/>
    </source>
</evidence>
<evidence type="ECO:0000313" key="13">
    <source>
        <dbReference type="EMBL" id="CAD1836114.1"/>
    </source>
</evidence>
<dbReference type="GO" id="GO:0016020">
    <property type="term" value="C:membrane"/>
    <property type="evidence" value="ECO:0007669"/>
    <property type="project" value="UniProtKB-SubCell"/>
</dbReference>
<dbReference type="InterPro" id="IPR017972">
    <property type="entry name" value="Cyt_P450_CS"/>
</dbReference>
<comment type="subcellular location">
    <subcellularLocation>
        <location evidence="1">Membrane</location>
        <topology evidence="1">Single-pass membrane protein</topology>
    </subcellularLocation>
</comment>
<evidence type="ECO:0000256" key="1">
    <source>
        <dbReference type="ARBA" id="ARBA00004167"/>
    </source>
</evidence>
<keyword evidence="7 11" id="KW-0560">Oxidoreductase</keyword>
<keyword evidence="3" id="KW-0812">Transmembrane</keyword>
<keyword evidence="5" id="KW-0444">Lipid biosynthesis</keyword>
<evidence type="ECO:0000256" key="4">
    <source>
        <dbReference type="ARBA" id="ARBA00022723"/>
    </source>
</evidence>
<dbReference type="InterPro" id="IPR001128">
    <property type="entry name" value="Cyt_P450"/>
</dbReference>
<dbReference type="Gene3D" id="1.10.630.10">
    <property type="entry name" value="Cytochrome P450"/>
    <property type="match status" value="2"/>
</dbReference>
<organism evidence="13">
    <name type="scientific">Ananas comosus var. bracteatus</name>
    <name type="common">red pineapple</name>
    <dbReference type="NCBI Taxonomy" id="296719"/>
    <lineage>
        <taxon>Eukaryota</taxon>
        <taxon>Viridiplantae</taxon>
        <taxon>Streptophyta</taxon>
        <taxon>Embryophyta</taxon>
        <taxon>Tracheophyta</taxon>
        <taxon>Spermatophyta</taxon>
        <taxon>Magnoliopsida</taxon>
        <taxon>Liliopsida</taxon>
        <taxon>Poales</taxon>
        <taxon>Bromeliaceae</taxon>
        <taxon>Bromelioideae</taxon>
        <taxon>Ananas</taxon>
    </lineage>
</organism>
<keyword evidence="11" id="KW-0503">Monooxygenase</keyword>
<dbReference type="EMBL" id="LR862153">
    <property type="protein sequence ID" value="CAD1836114.1"/>
    <property type="molecule type" value="Genomic_DNA"/>
</dbReference>
<protein>
    <submittedName>
        <fullName evidence="13">Uncharacterized protein</fullName>
    </submittedName>
</protein>
<dbReference type="Pfam" id="PF00067">
    <property type="entry name" value="p450"/>
    <property type="match status" value="2"/>
</dbReference>
<keyword evidence="5" id="KW-0443">Lipid metabolism</keyword>
<dbReference type="GO" id="GO:0020037">
    <property type="term" value="F:heme binding"/>
    <property type="evidence" value="ECO:0007669"/>
    <property type="project" value="InterPro"/>
</dbReference>
<dbReference type="GO" id="GO:0004497">
    <property type="term" value="F:monooxygenase activity"/>
    <property type="evidence" value="ECO:0007669"/>
    <property type="project" value="UniProtKB-KW"/>
</dbReference>
<dbReference type="PANTHER" id="PTHR24286:SF194">
    <property type="entry name" value="STEROID (22S)-HYDROXYLASE"/>
    <property type="match status" value="1"/>
</dbReference>
<dbReference type="GO" id="GO:0010268">
    <property type="term" value="P:brassinosteroid homeostasis"/>
    <property type="evidence" value="ECO:0007669"/>
    <property type="project" value="TreeGrafter"/>
</dbReference>
<gene>
    <name evidence="13" type="ORF">CB5_LOCUS19325</name>
</gene>
<keyword evidence="5" id="KW-0752">Steroid biosynthesis</keyword>
<dbReference type="SUPFAM" id="SSF48264">
    <property type="entry name" value="Cytochrome P450"/>
    <property type="match status" value="1"/>
</dbReference>
<dbReference type="GO" id="GO:0016132">
    <property type="term" value="P:brassinosteroid biosynthetic process"/>
    <property type="evidence" value="ECO:0007669"/>
    <property type="project" value="TreeGrafter"/>
</dbReference>
<evidence type="ECO:0000256" key="9">
    <source>
        <dbReference type="ARBA" id="ARBA00023136"/>
    </source>
</evidence>
<name>A0A6V7PYX3_ANACO</name>
<evidence type="ECO:0000256" key="7">
    <source>
        <dbReference type="ARBA" id="ARBA00023002"/>
    </source>
</evidence>